<evidence type="ECO:0000313" key="8">
    <source>
        <dbReference type="EMBL" id="MBE9404367.1"/>
    </source>
</evidence>
<accession>A0ABR9W1S7</accession>
<feature type="compositionally biased region" description="Low complexity" evidence="4">
    <location>
        <begin position="12"/>
        <end position="23"/>
    </location>
</feature>
<evidence type="ECO:0000256" key="1">
    <source>
        <dbReference type="ARBA" id="ARBA00004370"/>
    </source>
</evidence>
<evidence type="ECO:0000313" key="9">
    <source>
        <dbReference type="Proteomes" id="UP000644727"/>
    </source>
</evidence>
<dbReference type="Gene3D" id="3.40.710.10">
    <property type="entry name" value="DD-peptidase/beta-lactamase superfamily"/>
    <property type="match status" value="1"/>
</dbReference>
<feature type="transmembrane region" description="Helical" evidence="5">
    <location>
        <begin position="40"/>
        <end position="58"/>
    </location>
</feature>
<organism evidence="8 9">
    <name type="scientific">Brachybacterium epidermidis</name>
    <dbReference type="NCBI Taxonomy" id="2781983"/>
    <lineage>
        <taxon>Bacteria</taxon>
        <taxon>Bacillati</taxon>
        <taxon>Actinomycetota</taxon>
        <taxon>Actinomycetes</taxon>
        <taxon>Micrococcales</taxon>
        <taxon>Dermabacteraceae</taxon>
        <taxon>Brachybacterium</taxon>
    </lineage>
</organism>
<feature type="domain" description="Penicillin-binding protein transpeptidase" evidence="6">
    <location>
        <begin position="282"/>
        <end position="579"/>
    </location>
</feature>
<keyword evidence="5" id="KW-1133">Transmembrane helix</keyword>
<dbReference type="SUPFAM" id="SSF56519">
    <property type="entry name" value="Penicillin binding protein dimerisation domain"/>
    <property type="match status" value="1"/>
</dbReference>
<dbReference type="InterPro" id="IPR012338">
    <property type="entry name" value="Beta-lactam/transpept-like"/>
</dbReference>
<dbReference type="PANTHER" id="PTHR30627:SF1">
    <property type="entry name" value="PEPTIDOGLYCAN D,D-TRANSPEPTIDASE FTSI"/>
    <property type="match status" value="1"/>
</dbReference>
<evidence type="ECO:0000256" key="3">
    <source>
        <dbReference type="ARBA" id="ARBA00023136"/>
    </source>
</evidence>
<evidence type="ECO:0000256" key="4">
    <source>
        <dbReference type="SAM" id="MobiDB-lite"/>
    </source>
</evidence>
<name>A0ABR9W1S7_9MICO</name>
<dbReference type="Pfam" id="PF03717">
    <property type="entry name" value="PBP_dimer"/>
    <property type="match status" value="1"/>
</dbReference>
<dbReference type="InterPro" id="IPR036138">
    <property type="entry name" value="PBP_dimer_sf"/>
</dbReference>
<dbReference type="InterPro" id="IPR001460">
    <property type="entry name" value="PCN-bd_Tpept"/>
</dbReference>
<sequence>MADDRSRKRSPRGAGRTRAPRGSFRVPTARVGSPAVRHRLLLTLIMVAVMALSGRLIWVQGLDASARAEEAVKQRTVTRTIPALRGDILDRNGTVLASSQERYDLWVNQLQVDTYLENSTTAEVTGIPAAAQKLAPVLGWSVTETEEALTGDRGFMYLEKNVDPAVRDAALALKIPGIGADRVAQRIYPAGSVGGNVLGFVGSDGTALAGTELTYDDQLSGTDGTTTYERGAQGQIIPTGRQETTQAVDGRDLVLTIDRDLQWKAQQVAASAADSWGATGASAVVLNARTGEVLALADYPTYDPNAPGEAPEENRGNRSISNVFEPGSTGKVFTVAAALEEGTVTLDSQYEVPYTMNFEGHRIKDALTHEDQRLTLAGVLKNSSNVGTVQISETLPPSVRYDYLKAFGLGEPTGVGLPGESAGVVHPASQWTGRTRYTTAFGQGYSVNALQMTSAVGTFANDGVRVQPRIVAGTREDDGSIRPMGEPESTRVVSSETAATMTELMDNVVEDGVSGASVPGYAVAGKTGTAQVPGGTYTASFIGFAPADDPEIVIGVFVFGLNSFISGGRAAAPAFSELMTFTLQHQGIPPTGKPARVLENEW</sequence>
<dbReference type="Gene3D" id="3.30.450.330">
    <property type="match status" value="1"/>
</dbReference>
<feature type="region of interest" description="Disordered" evidence="4">
    <location>
        <begin position="1"/>
        <end position="26"/>
    </location>
</feature>
<comment type="similarity">
    <text evidence="2">Belongs to the transpeptidase family.</text>
</comment>
<dbReference type="InterPro" id="IPR050515">
    <property type="entry name" value="Beta-lactam/transpept"/>
</dbReference>
<proteinExistence type="inferred from homology"/>
<dbReference type="EMBL" id="JADEYR010000009">
    <property type="protein sequence ID" value="MBE9404367.1"/>
    <property type="molecule type" value="Genomic_DNA"/>
</dbReference>
<dbReference type="PANTHER" id="PTHR30627">
    <property type="entry name" value="PEPTIDOGLYCAN D,D-TRANSPEPTIDASE"/>
    <property type="match status" value="1"/>
</dbReference>
<dbReference type="Pfam" id="PF00905">
    <property type="entry name" value="Transpeptidase"/>
    <property type="match status" value="1"/>
</dbReference>
<keyword evidence="3 5" id="KW-0472">Membrane</keyword>
<reference evidence="8 9" key="1">
    <citation type="submission" date="2020-10" db="EMBL/GenBank/DDBJ databases">
        <title>Draft genome and description of Brachybacterium epidermidis sp nov.</title>
        <authorList>
            <person name="Boxberger M."/>
            <person name="La Scola B."/>
        </authorList>
    </citation>
    <scope>NUCLEOTIDE SEQUENCE [LARGE SCALE GENOMIC DNA]</scope>
    <source>
        <strain evidence="8 9">Marseille-Q2903</strain>
    </source>
</reference>
<keyword evidence="9" id="KW-1185">Reference proteome</keyword>
<comment type="subcellular location">
    <subcellularLocation>
        <location evidence="1">Membrane</location>
    </subcellularLocation>
</comment>
<dbReference type="Proteomes" id="UP000644727">
    <property type="component" value="Unassembled WGS sequence"/>
</dbReference>
<dbReference type="InterPro" id="IPR005311">
    <property type="entry name" value="PBP_dimer"/>
</dbReference>
<protein>
    <submittedName>
        <fullName evidence="8">Penicillin-binding protein 2</fullName>
    </submittedName>
</protein>
<evidence type="ECO:0000259" key="6">
    <source>
        <dbReference type="Pfam" id="PF00905"/>
    </source>
</evidence>
<dbReference type="SUPFAM" id="SSF56601">
    <property type="entry name" value="beta-lactamase/transpeptidase-like"/>
    <property type="match status" value="1"/>
</dbReference>
<comment type="caution">
    <text evidence="8">The sequence shown here is derived from an EMBL/GenBank/DDBJ whole genome shotgun (WGS) entry which is preliminary data.</text>
</comment>
<evidence type="ECO:0000256" key="2">
    <source>
        <dbReference type="ARBA" id="ARBA00007171"/>
    </source>
</evidence>
<evidence type="ECO:0000259" key="7">
    <source>
        <dbReference type="Pfam" id="PF03717"/>
    </source>
</evidence>
<dbReference type="RefSeq" id="WP_193866112.1">
    <property type="nucleotide sequence ID" value="NZ_JADEYR010000009.1"/>
</dbReference>
<feature type="domain" description="Penicillin-binding protein dimerisation" evidence="7">
    <location>
        <begin position="80"/>
        <end position="239"/>
    </location>
</feature>
<gene>
    <name evidence="8" type="ORF">IOE58_09280</name>
</gene>
<dbReference type="Gene3D" id="3.90.1310.10">
    <property type="entry name" value="Penicillin-binding protein 2a (Domain 2)"/>
    <property type="match status" value="1"/>
</dbReference>
<evidence type="ECO:0000256" key="5">
    <source>
        <dbReference type="SAM" id="Phobius"/>
    </source>
</evidence>
<feature type="region of interest" description="Disordered" evidence="4">
    <location>
        <begin position="303"/>
        <end position="322"/>
    </location>
</feature>
<keyword evidence="5" id="KW-0812">Transmembrane</keyword>